<feature type="transmembrane region" description="Helical" evidence="8">
    <location>
        <begin position="308"/>
        <end position="331"/>
    </location>
</feature>
<feature type="transmembrane region" description="Helical" evidence="8">
    <location>
        <begin position="532"/>
        <end position="550"/>
    </location>
</feature>
<feature type="domain" description="EccD-like transmembrane" evidence="9">
    <location>
        <begin position="227"/>
        <end position="552"/>
    </location>
</feature>
<dbReference type="Pfam" id="PF19053">
    <property type="entry name" value="EccD"/>
    <property type="match status" value="1"/>
</dbReference>
<evidence type="ECO:0000256" key="5">
    <source>
        <dbReference type="ARBA" id="ARBA00022989"/>
    </source>
</evidence>
<evidence type="ECO:0000256" key="6">
    <source>
        <dbReference type="ARBA" id="ARBA00023136"/>
    </source>
</evidence>
<sequence length="552" mass="56344">MAVPHRSKPSRVPKAPRVPGRPGASGALGKPPVPSPGASAPGGPAPAGNGPANARVPGNPAAPGRVVQAAPAPAAAASPTAAPPSAAQLQQVREAFYGPDSPESGAGRSTGKGPRVTVTVSYGKRTAKLSLPASLPVAELIPDIAKRLGVLDPTLVYGGYLLLREDETAISSPGTLGEQAIRDGDRLTLQVNALDDQDRVYDDVVEAVADSVSRAHRPWTSANTTLTSLTVSCSLLGVGALSLALAPASVVNAVICGLVAVALLAIGAVLSSRRLDTEALSLTLVAALFAGVCGYHLTAALLRQPGFYGLPALGAGAGLLVAAGCGALSLARRRLHMVIPATIGAVLLVVSTVGVIVPSWTARAWVIAIAAIGLAANGLPWLALSTSRLSVDSPTSESEIFALPKTIDIHQVRRQYQTGSTLLFDLRAAAGALIVFGVPITVSVASPAGIALVLVLFAAMLFDARRIYAQSQMLVTVVFAGLGICVGCAACTVFHPAWTSFIITLFSLGALLCVIDTQVIRRSTIAMTRLADTTNVICIMATLPLAYLALGL</sequence>
<dbReference type="InterPro" id="IPR024962">
    <property type="entry name" value="YukD-like"/>
</dbReference>
<feature type="transmembrane region" description="Helical" evidence="8">
    <location>
        <begin position="421"/>
        <end position="438"/>
    </location>
</feature>
<feature type="transmembrane region" description="Helical" evidence="8">
    <location>
        <begin position="250"/>
        <end position="270"/>
    </location>
</feature>
<reference evidence="10 11" key="1">
    <citation type="submission" date="2019-09" db="EMBL/GenBank/DDBJ databases">
        <title>Characterization of the phylogenetic diversity of two novel species belonging to the genus Bifidobacterium: Bifidobacterium cebidarum sp. nov. and Bifidobacterium leontopitheci sp. nov.</title>
        <authorList>
            <person name="Lugli G.A."/>
            <person name="Duranti S."/>
            <person name="Milani C."/>
            <person name="Turroni F."/>
            <person name="Ventura M."/>
        </authorList>
    </citation>
    <scope>NUCLEOTIDE SEQUENCE [LARGE SCALE GENOMIC DNA]</scope>
    <source>
        <strain evidence="10 11">LMG 31471</strain>
    </source>
</reference>
<dbReference type="InterPro" id="IPR044049">
    <property type="entry name" value="EccD_transm"/>
</dbReference>
<keyword evidence="6 8" id="KW-0472">Membrane</keyword>
<proteinExistence type="inferred from homology"/>
<feature type="compositionally biased region" description="Low complexity" evidence="7">
    <location>
        <begin position="36"/>
        <end position="87"/>
    </location>
</feature>
<feature type="transmembrane region" description="Helical" evidence="8">
    <location>
        <begin position="224"/>
        <end position="244"/>
    </location>
</feature>
<name>A0A6I1GJB2_9BIFI</name>
<feature type="transmembrane region" description="Helical" evidence="8">
    <location>
        <begin position="364"/>
        <end position="384"/>
    </location>
</feature>
<comment type="similarity">
    <text evidence="2">Belongs to the EccD/Snm4 family.</text>
</comment>
<dbReference type="EMBL" id="WBVT01000034">
    <property type="protein sequence ID" value="KAB7789716.1"/>
    <property type="molecule type" value="Genomic_DNA"/>
</dbReference>
<dbReference type="InterPro" id="IPR006707">
    <property type="entry name" value="T7SS_EccD"/>
</dbReference>
<evidence type="ECO:0000256" key="7">
    <source>
        <dbReference type="SAM" id="MobiDB-lite"/>
    </source>
</evidence>
<feature type="transmembrane region" description="Helical" evidence="8">
    <location>
        <begin position="444"/>
        <end position="462"/>
    </location>
</feature>
<evidence type="ECO:0000256" key="1">
    <source>
        <dbReference type="ARBA" id="ARBA00004651"/>
    </source>
</evidence>
<feature type="transmembrane region" description="Helical" evidence="8">
    <location>
        <begin position="501"/>
        <end position="520"/>
    </location>
</feature>
<feature type="region of interest" description="Disordered" evidence="7">
    <location>
        <begin position="97"/>
        <end position="116"/>
    </location>
</feature>
<evidence type="ECO:0000256" key="3">
    <source>
        <dbReference type="ARBA" id="ARBA00022475"/>
    </source>
</evidence>
<keyword evidence="3" id="KW-1003">Cell membrane</keyword>
<organism evidence="10 11">
    <name type="scientific">Bifidobacterium leontopitheci</name>
    <dbReference type="NCBI Taxonomy" id="2650774"/>
    <lineage>
        <taxon>Bacteria</taxon>
        <taxon>Bacillati</taxon>
        <taxon>Actinomycetota</taxon>
        <taxon>Actinomycetes</taxon>
        <taxon>Bifidobacteriales</taxon>
        <taxon>Bifidobacteriaceae</taxon>
        <taxon>Bifidobacterium</taxon>
    </lineage>
</organism>
<evidence type="ECO:0000313" key="10">
    <source>
        <dbReference type="EMBL" id="KAB7789716.1"/>
    </source>
</evidence>
<dbReference type="Pfam" id="PF08817">
    <property type="entry name" value="YukD"/>
    <property type="match status" value="1"/>
</dbReference>
<feature type="transmembrane region" description="Helical" evidence="8">
    <location>
        <begin position="338"/>
        <end position="358"/>
    </location>
</feature>
<dbReference type="Proteomes" id="UP000441772">
    <property type="component" value="Unassembled WGS sequence"/>
</dbReference>
<dbReference type="RefSeq" id="WP_152235145.1">
    <property type="nucleotide sequence ID" value="NZ_JBHSKZ010000021.1"/>
</dbReference>
<feature type="region of interest" description="Disordered" evidence="7">
    <location>
        <begin position="1"/>
        <end position="87"/>
    </location>
</feature>
<dbReference type="AlphaFoldDB" id="A0A6I1GJB2"/>
<comment type="caution">
    <text evidence="10">The sequence shown here is derived from an EMBL/GenBank/DDBJ whole genome shotgun (WGS) entry which is preliminary data.</text>
</comment>
<evidence type="ECO:0000256" key="2">
    <source>
        <dbReference type="ARBA" id="ARBA00006162"/>
    </source>
</evidence>
<evidence type="ECO:0000256" key="8">
    <source>
        <dbReference type="SAM" id="Phobius"/>
    </source>
</evidence>
<feature type="transmembrane region" description="Helical" evidence="8">
    <location>
        <begin position="282"/>
        <end position="302"/>
    </location>
</feature>
<keyword evidence="4 8" id="KW-0812">Transmembrane</keyword>
<protein>
    <submittedName>
        <fullName evidence="10">Type VII secretion protein</fullName>
    </submittedName>
</protein>
<evidence type="ECO:0000256" key="4">
    <source>
        <dbReference type="ARBA" id="ARBA00022692"/>
    </source>
</evidence>
<feature type="transmembrane region" description="Helical" evidence="8">
    <location>
        <begin position="474"/>
        <end position="495"/>
    </location>
</feature>
<gene>
    <name evidence="10" type="ORF">F7D09_1762</name>
</gene>
<evidence type="ECO:0000313" key="11">
    <source>
        <dbReference type="Proteomes" id="UP000441772"/>
    </source>
</evidence>
<keyword evidence="11" id="KW-1185">Reference proteome</keyword>
<keyword evidence="5 8" id="KW-1133">Transmembrane helix</keyword>
<comment type="subcellular location">
    <subcellularLocation>
        <location evidence="1">Cell membrane</location>
        <topology evidence="1">Multi-pass membrane protein</topology>
    </subcellularLocation>
</comment>
<feature type="compositionally biased region" description="Basic residues" evidence="7">
    <location>
        <begin position="1"/>
        <end position="11"/>
    </location>
</feature>
<dbReference type="NCBIfam" id="TIGR03920">
    <property type="entry name" value="T7SS_EccD"/>
    <property type="match status" value="1"/>
</dbReference>
<evidence type="ECO:0000259" key="9">
    <source>
        <dbReference type="Pfam" id="PF19053"/>
    </source>
</evidence>
<accession>A0A6I1GJB2</accession>
<dbReference type="GO" id="GO:0005886">
    <property type="term" value="C:plasma membrane"/>
    <property type="evidence" value="ECO:0007669"/>
    <property type="project" value="UniProtKB-SubCell"/>
</dbReference>
<dbReference type="Gene3D" id="3.10.20.90">
    <property type="entry name" value="Phosphatidylinositol 3-kinase Catalytic Subunit, Chain A, domain 1"/>
    <property type="match status" value="1"/>
</dbReference>